<comment type="subcellular location">
    <subcellularLocation>
        <location evidence="1">Cell membrane</location>
        <topology evidence="1">Multi-pass membrane protein</topology>
    </subcellularLocation>
</comment>
<feature type="transmembrane region" description="Helical" evidence="8">
    <location>
        <begin position="47"/>
        <end position="66"/>
    </location>
</feature>
<dbReference type="PANTHER" id="PTHR36122:SF2">
    <property type="entry name" value="NICOTINAMIDE RIBOSIDE TRANSPORTER PNUC"/>
    <property type="match status" value="1"/>
</dbReference>
<evidence type="ECO:0000256" key="6">
    <source>
        <dbReference type="ARBA" id="ARBA00022989"/>
    </source>
</evidence>
<keyword evidence="4" id="KW-1003">Cell membrane</keyword>
<dbReference type="RefSeq" id="WP_231441921.1">
    <property type="nucleotide sequence ID" value="NZ_JAJOMB010000006.1"/>
</dbReference>
<sequence>MDWLNDVVAPLNQALFELNGHAVTWAELLGFVSGGLCVWLTMRASVLNFPVGIVNCALFLVLFMSARLWAGAGLQIVFIVLGAIGWWQWRRGQVADVPVRTASPLLLAGCLAAVVVGTAGLTVLLRAADDVSPFWDALTTALALAAQWLLNTRRIATWYFWIAADCIYVPLYASQGLYLTAVIYVLFLGLCLNGLRLWRSSAAGTNATPSTVAA</sequence>
<feature type="transmembrane region" description="Helical" evidence="8">
    <location>
        <begin position="177"/>
        <end position="195"/>
    </location>
</feature>
<protein>
    <submittedName>
        <fullName evidence="9">Nicotinamide riboside transporter PnuC</fullName>
    </submittedName>
</protein>
<reference evidence="9" key="1">
    <citation type="submission" date="2021-11" db="EMBL/GenBank/DDBJ databases">
        <title>Streptomyces corallinus and Kineosporia corallina sp. nov., two new coral-derived marine actinobacteria.</title>
        <authorList>
            <person name="Buangrab K."/>
            <person name="Sutthacheep M."/>
            <person name="Yeemin T."/>
            <person name="Harunari E."/>
            <person name="Igarashi Y."/>
            <person name="Sripreechasak P."/>
            <person name="Kanchanasin P."/>
            <person name="Tanasupawat S."/>
            <person name="Phongsopitanun W."/>
        </authorList>
    </citation>
    <scope>NUCLEOTIDE SEQUENCE</scope>
    <source>
        <strain evidence="9">JCM 31032</strain>
    </source>
</reference>
<comment type="caution">
    <text evidence="9">The sequence shown here is derived from an EMBL/GenBank/DDBJ whole genome shotgun (WGS) entry which is preliminary data.</text>
</comment>
<accession>A0A9X1SZL6</accession>
<keyword evidence="5 8" id="KW-0812">Transmembrane</keyword>
<evidence type="ECO:0000256" key="8">
    <source>
        <dbReference type="SAM" id="Phobius"/>
    </source>
</evidence>
<evidence type="ECO:0000256" key="5">
    <source>
        <dbReference type="ARBA" id="ARBA00022692"/>
    </source>
</evidence>
<organism evidence="9 10">
    <name type="scientific">Kineosporia babensis</name>
    <dbReference type="NCBI Taxonomy" id="499548"/>
    <lineage>
        <taxon>Bacteria</taxon>
        <taxon>Bacillati</taxon>
        <taxon>Actinomycetota</taxon>
        <taxon>Actinomycetes</taxon>
        <taxon>Kineosporiales</taxon>
        <taxon>Kineosporiaceae</taxon>
        <taxon>Kineosporia</taxon>
    </lineage>
</organism>
<dbReference type="NCBIfam" id="TIGR01528">
    <property type="entry name" value="NMN_trans_PnuC"/>
    <property type="match status" value="1"/>
</dbReference>
<feature type="transmembrane region" description="Helical" evidence="8">
    <location>
        <begin position="72"/>
        <end position="89"/>
    </location>
</feature>
<evidence type="ECO:0000256" key="3">
    <source>
        <dbReference type="ARBA" id="ARBA00022448"/>
    </source>
</evidence>
<proteinExistence type="inferred from homology"/>
<dbReference type="GO" id="GO:0005886">
    <property type="term" value="C:plasma membrane"/>
    <property type="evidence" value="ECO:0007669"/>
    <property type="project" value="UniProtKB-SubCell"/>
</dbReference>
<keyword evidence="6 8" id="KW-1133">Transmembrane helix</keyword>
<dbReference type="EMBL" id="JAJOMB010000006">
    <property type="protein sequence ID" value="MCD5312073.1"/>
    <property type="molecule type" value="Genomic_DNA"/>
</dbReference>
<evidence type="ECO:0000256" key="7">
    <source>
        <dbReference type="ARBA" id="ARBA00023136"/>
    </source>
</evidence>
<dbReference type="Proteomes" id="UP001138997">
    <property type="component" value="Unassembled WGS sequence"/>
</dbReference>
<evidence type="ECO:0000256" key="4">
    <source>
        <dbReference type="ARBA" id="ARBA00022475"/>
    </source>
</evidence>
<keyword evidence="7 8" id="KW-0472">Membrane</keyword>
<dbReference type="AlphaFoldDB" id="A0A9X1SZL6"/>
<dbReference type="Pfam" id="PF04973">
    <property type="entry name" value="NMN_transporter"/>
    <property type="match status" value="1"/>
</dbReference>
<evidence type="ECO:0000313" key="9">
    <source>
        <dbReference type="EMBL" id="MCD5312073.1"/>
    </source>
</evidence>
<dbReference type="GO" id="GO:0034257">
    <property type="term" value="F:nicotinamide riboside transmembrane transporter activity"/>
    <property type="evidence" value="ECO:0007669"/>
    <property type="project" value="InterPro"/>
</dbReference>
<evidence type="ECO:0000256" key="1">
    <source>
        <dbReference type="ARBA" id="ARBA00004651"/>
    </source>
</evidence>
<evidence type="ECO:0000256" key="2">
    <source>
        <dbReference type="ARBA" id="ARBA00006669"/>
    </source>
</evidence>
<dbReference type="InterPro" id="IPR006419">
    <property type="entry name" value="NMN_transpt_PnuC"/>
</dbReference>
<gene>
    <name evidence="9" type="primary">pnuC</name>
    <name evidence="9" type="ORF">LR394_14265</name>
</gene>
<evidence type="ECO:0000313" key="10">
    <source>
        <dbReference type="Proteomes" id="UP001138997"/>
    </source>
</evidence>
<feature type="transmembrane region" description="Helical" evidence="8">
    <location>
        <begin position="101"/>
        <end position="125"/>
    </location>
</feature>
<keyword evidence="10" id="KW-1185">Reference proteome</keyword>
<comment type="similarity">
    <text evidence="2">Belongs to the nicotinamide ribonucleoside (NR) uptake permease (TC 4.B.1) family.</text>
</comment>
<dbReference type="PANTHER" id="PTHR36122">
    <property type="entry name" value="NICOTINAMIDE RIBOSIDE TRANSPORTER PNUC"/>
    <property type="match status" value="1"/>
</dbReference>
<keyword evidence="3" id="KW-0813">Transport</keyword>
<feature type="transmembrane region" description="Helical" evidence="8">
    <location>
        <begin position="155"/>
        <end position="171"/>
    </location>
</feature>
<name>A0A9X1SZL6_9ACTN</name>